<dbReference type="EMBL" id="CP140154">
    <property type="protein sequence ID" value="WQG87512.1"/>
    <property type="molecule type" value="Genomic_DNA"/>
</dbReference>
<name>A0ABZ0XA83_9BACT</name>
<evidence type="ECO:0000313" key="2">
    <source>
        <dbReference type="Proteomes" id="UP001326715"/>
    </source>
</evidence>
<dbReference type="Proteomes" id="UP001326715">
    <property type="component" value="Chromosome"/>
</dbReference>
<keyword evidence="2" id="KW-1185">Reference proteome</keyword>
<dbReference type="RefSeq" id="WP_245801737.1">
    <property type="nucleotide sequence ID" value="NZ_CP139972.1"/>
</dbReference>
<dbReference type="Gene3D" id="1.10.3210.10">
    <property type="entry name" value="Hypothetical protein af1432"/>
    <property type="match status" value="1"/>
</dbReference>
<protein>
    <submittedName>
        <fullName evidence="1">Phosphohydrolase</fullName>
    </submittedName>
</protein>
<proteinExistence type="predicted"/>
<reference evidence="1 2" key="1">
    <citation type="submission" date="2023-11" db="EMBL/GenBank/DDBJ databases">
        <title>MicrobeMod: A computational toolkit for identifying prokaryotic methylation and restriction-modification with nanopore sequencing.</title>
        <authorList>
            <person name="Crits-Christoph A."/>
            <person name="Kang S.C."/>
            <person name="Lee H."/>
            <person name="Ostrov N."/>
        </authorList>
    </citation>
    <scope>NUCLEOTIDE SEQUENCE [LARGE SCALE GENOMIC DNA]</scope>
    <source>
        <strain evidence="1 2">ATCC 23090</strain>
    </source>
</reference>
<evidence type="ECO:0000313" key="1">
    <source>
        <dbReference type="EMBL" id="WQG87512.1"/>
    </source>
</evidence>
<accession>A0ABZ0XA83</accession>
<sequence>MMTLEKAIEIAVSAHHGQKDKYGAPYIAHVLRVMNMGITPEEKIVGVLHDVVEDTDWTFEQLADEGLAPELVEALKGVTKLSEDEDYDHFVNRTLQNPLSCAVKMNDLIDNMDVKRIPEVTEKDVARLNKYLKAYRKIAAKRIAQ</sequence>
<dbReference type="SUPFAM" id="SSF109604">
    <property type="entry name" value="HD-domain/PDEase-like"/>
    <property type="match status" value="1"/>
</dbReference>
<gene>
    <name evidence="1" type="ORF">SR876_21540</name>
</gene>
<organism evidence="1 2">
    <name type="scientific">Chitinophaga sancti</name>
    <dbReference type="NCBI Taxonomy" id="1004"/>
    <lineage>
        <taxon>Bacteria</taxon>
        <taxon>Pseudomonadati</taxon>
        <taxon>Bacteroidota</taxon>
        <taxon>Chitinophagia</taxon>
        <taxon>Chitinophagales</taxon>
        <taxon>Chitinophagaceae</taxon>
        <taxon>Chitinophaga</taxon>
    </lineage>
</organism>
<dbReference type="Pfam" id="PF13328">
    <property type="entry name" value="HD_4"/>
    <property type="match status" value="1"/>
</dbReference>